<dbReference type="InterPro" id="IPR008928">
    <property type="entry name" value="6-hairpin_glycosidase_sf"/>
</dbReference>
<sequence>MKKAILTLCVLATFGCEDDPADPKPDLGESDMTSMDQSDDGPAMTDCEPIPSGFDSWEHKGSEARVDVALGSDCERTYTLTSNAPRRDNLPESPRRITEDPNAAHLRTASPMFDALYALALEEVRELSVDQIRDGAFNNGDPVDCGGCFETGAKWNYVWTRDTAYAVDLALGAVEPQRSKNSLAFKTALRRDTGERQIVQDTGTGGSYPISTDRVSWALGARSVLYSLSEAERGEFEDLIWESLTNTIEHDREVVWDPTDGLYRGETSFLDWREQTYPGWTAQDTVQIGMSKSLSTNILHANALRLAAELAIQREEPDLATKYYEWASLLDTAIINTFWKEDEGLFHAYTHNDLAPSSVATYDLLGLSLAILSDDFPGYFSTLILNNFPHYGAGAPVVAPQQQFTPIYHNRGEWPFVSSYWLLAAAKEKHAPVFDRMFNALVRGAAMNLSNMENFEAQTGLPWVDDGEYSGPVVNSQRQLWSVAGYLGMVNRGIFGIQTTELGIEFKPFISKAVADKLFGENRSITLNNYPFRNKTINITLELPDTIDPLIEDTHNGFELGGLFLGNALLGGGILTHEGLEDGSDVLIILQAHNPEEPQTINVIDQENWRAVFKPRPPEIVSVNEDQTSLTLSFNASEELVEDISFTVYRDGVMVASEIEGDATTWVDPAFDPASDQTPCYTVSTTYQDSGNESHPSKPVCWWGSEFERVRSFSAQEFEVTGGTPVTNHGRFHYEGWGSPDHTISVLEFSPNKTGKHLLQVVYGNGAGPINTGITCGVKRIDVIDTTTQEAVGAGYLVMPHLGDWGRWAESNFVAVELNESNTYEIRISGEGRAQNMSILEHFDAYTGGLGGEQPFNDVNIAELKILSL</sequence>
<evidence type="ECO:0008006" key="4">
    <source>
        <dbReference type="Google" id="ProtNLM"/>
    </source>
</evidence>
<name>A0A5B8XT00_9DELT</name>
<dbReference type="OrthoDB" id="9759959at2"/>
<gene>
    <name evidence="2" type="ORF">FRD01_05820</name>
</gene>
<evidence type="ECO:0000313" key="3">
    <source>
        <dbReference type="Proteomes" id="UP000321595"/>
    </source>
</evidence>
<organism evidence="2 3">
    <name type="scientific">Microvenator marinus</name>
    <dbReference type="NCBI Taxonomy" id="2600177"/>
    <lineage>
        <taxon>Bacteria</taxon>
        <taxon>Deltaproteobacteria</taxon>
        <taxon>Bradymonadales</taxon>
        <taxon>Microvenatoraceae</taxon>
        <taxon>Microvenator</taxon>
    </lineage>
</organism>
<dbReference type="GO" id="GO:0005975">
    <property type="term" value="P:carbohydrate metabolic process"/>
    <property type="evidence" value="ECO:0007669"/>
    <property type="project" value="InterPro"/>
</dbReference>
<dbReference type="EMBL" id="CP042467">
    <property type="protein sequence ID" value="QED26766.1"/>
    <property type="molecule type" value="Genomic_DNA"/>
</dbReference>
<feature type="region of interest" description="Disordered" evidence="1">
    <location>
        <begin position="80"/>
        <end position="102"/>
    </location>
</feature>
<evidence type="ECO:0000256" key="1">
    <source>
        <dbReference type="SAM" id="MobiDB-lite"/>
    </source>
</evidence>
<dbReference type="SUPFAM" id="SSF48208">
    <property type="entry name" value="Six-hairpin glycosidases"/>
    <property type="match status" value="1"/>
</dbReference>
<dbReference type="RefSeq" id="WP_146958451.1">
    <property type="nucleotide sequence ID" value="NZ_CP042467.1"/>
</dbReference>
<protein>
    <recommendedName>
        <fullName evidence="4">CBM6 domain-containing protein</fullName>
    </recommendedName>
</protein>
<feature type="compositionally biased region" description="Basic and acidic residues" evidence="1">
    <location>
        <begin position="85"/>
        <end position="99"/>
    </location>
</feature>
<dbReference type="Gene3D" id="1.50.10.10">
    <property type="match status" value="1"/>
</dbReference>
<dbReference type="Gene3D" id="2.60.40.10">
    <property type="entry name" value="Immunoglobulins"/>
    <property type="match status" value="1"/>
</dbReference>
<feature type="region of interest" description="Disordered" evidence="1">
    <location>
        <begin position="19"/>
        <end position="58"/>
    </location>
</feature>
<dbReference type="InterPro" id="IPR012341">
    <property type="entry name" value="6hp_glycosidase-like_sf"/>
</dbReference>
<dbReference type="Proteomes" id="UP000321595">
    <property type="component" value="Chromosome"/>
</dbReference>
<evidence type="ECO:0000313" key="2">
    <source>
        <dbReference type="EMBL" id="QED26766.1"/>
    </source>
</evidence>
<dbReference type="PROSITE" id="PS51257">
    <property type="entry name" value="PROKAR_LIPOPROTEIN"/>
    <property type="match status" value="1"/>
</dbReference>
<dbReference type="KEGG" id="bbae:FRD01_05820"/>
<dbReference type="InterPro" id="IPR013783">
    <property type="entry name" value="Ig-like_fold"/>
</dbReference>
<keyword evidence="3" id="KW-1185">Reference proteome</keyword>
<proteinExistence type="predicted"/>
<accession>A0A5B8XT00</accession>
<dbReference type="AlphaFoldDB" id="A0A5B8XT00"/>
<reference evidence="2 3" key="1">
    <citation type="submission" date="2019-08" db="EMBL/GenBank/DDBJ databases">
        <authorList>
            <person name="Liang Q."/>
        </authorList>
    </citation>
    <scope>NUCLEOTIDE SEQUENCE [LARGE SCALE GENOMIC DNA]</scope>
    <source>
        <strain evidence="2 3">V1718</strain>
    </source>
</reference>